<dbReference type="EMBL" id="VEPZ02001149">
    <property type="protein sequence ID" value="KAE8691267.1"/>
    <property type="molecule type" value="Genomic_DNA"/>
</dbReference>
<keyword evidence="7" id="KW-1185">Reference proteome</keyword>
<evidence type="ECO:0000256" key="2">
    <source>
        <dbReference type="ARBA" id="ARBA00022771"/>
    </source>
</evidence>
<name>A0A6A2ZI68_HIBSY</name>
<accession>A0A6A2ZI68</accession>
<dbReference type="Proteomes" id="UP000436088">
    <property type="component" value="Unassembled WGS sequence"/>
</dbReference>
<keyword evidence="1" id="KW-0479">Metal-binding</keyword>
<sequence length="155" mass="18103">MRARNWHISADCFLVRRFKTGNIEACYTLGMSSEQVPCTSALLSRNHTFQRKRWLQNRPESATRVNVFLKEWFEESRMGKGLKLCGHEGCGWPETKVYEFERCGCGTVFYCSRVCQWRDWGLRHGARCESIIRFLAAAAVCRCRCRILRKLKSIP</sequence>
<dbReference type="GO" id="GO:0008270">
    <property type="term" value="F:zinc ion binding"/>
    <property type="evidence" value="ECO:0007669"/>
    <property type="project" value="UniProtKB-KW"/>
</dbReference>
<evidence type="ECO:0000256" key="3">
    <source>
        <dbReference type="ARBA" id="ARBA00022833"/>
    </source>
</evidence>
<reference evidence="6" key="1">
    <citation type="submission" date="2019-09" db="EMBL/GenBank/DDBJ databases">
        <title>Draft genome information of white flower Hibiscus syriacus.</title>
        <authorList>
            <person name="Kim Y.-M."/>
        </authorList>
    </citation>
    <scope>NUCLEOTIDE SEQUENCE [LARGE SCALE GENOMIC DNA]</scope>
    <source>
        <strain evidence="6">YM2019G1</strain>
    </source>
</reference>
<evidence type="ECO:0000256" key="4">
    <source>
        <dbReference type="PROSITE-ProRule" id="PRU00134"/>
    </source>
</evidence>
<keyword evidence="2 4" id="KW-0863">Zinc-finger</keyword>
<evidence type="ECO:0000313" key="6">
    <source>
        <dbReference type="EMBL" id="KAE8691267.1"/>
    </source>
</evidence>
<comment type="caution">
    <text evidence="6">The sequence shown here is derived from an EMBL/GenBank/DDBJ whole genome shotgun (WGS) entry which is preliminary data.</text>
</comment>
<dbReference type="PROSITE" id="PS50865">
    <property type="entry name" value="ZF_MYND_2"/>
    <property type="match status" value="1"/>
</dbReference>
<dbReference type="Gene3D" id="6.10.140.2220">
    <property type="match status" value="1"/>
</dbReference>
<gene>
    <name evidence="6" type="ORF">F3Y22_tig00110890pilonHSYRG00347</name>
</gene>
<dbReference type="Pfam" id="PF01753">
    <property type="entry name" value="zf-MYND"/>
    <property type="match status" value="1"/>
</dbReference>
<feature type="domain" description="MYND-type" evidence="5">
    <location>
        <begin position="87"/>
        <end position="128"/>
    </location>
</feature>
<keyword evidence="3" id="KW-0862">Zinc</keyword>
<protein>
    <recommendedName>
        <fullName evidence="5">MYND-type domain-containing protein</fullName>
    </recommendedName>
</protein>
<organism evidence="6 7">
    <name type="scientific">Hibiscus syriacus</name>
    <name type="common">Rose of Sharon</name>
    <dbReference type="NCBI Taxonomy" id="106335"/>
    <lineage>
        <taxon>Eukaryota</taxon>
        <taxon>Viridiplantae</taxon>
        <taxon>Streptophyta</taxon>
        <taxon>Embryophyta</taxon>
        <taxon>Tracheophyta</taxon>
        <taxon>Spermatophyta</taxon>
        <taxon>Magnoliopsida</taxon>
        <taxon>eudicotyledons</taxon>
        <taxon>Gunneridae</taxon>
        <taxon>Pentapetalae</taxon>
        <taxon>rosids</taxon>
        <taxon>malvids</taxon>
        <taxon>Malvales</taxon>
        <taxon>Malvaceae</taxon>
        <taxon>Malvoideae</taxon>
        <taxon>Hibiscus</taxon>
    </lineage>
</organism>
<dbReference type="PANTHER" id="PTHR46758:SF9">
    <property type="entry name" value="MYND-TYPE DOMAIN-CONTAINING PROTEIN"/>
    <property type="match status" value="1"/>
</dbReference>
<dbReference type="AlphaFoldDB" id="A0A6A2ZI68"/>
<dbReference type="InterPro" id="IPR002893">
    <property type="entry name" value="Znf_MYND"/>
</dbReference>
<evidence type="ECO:0000256" key="1">
    <source>
        <dbReference type="ARBA" id="ARBA00022723"/>
    </source>
</evidence>
<evidence type="ECO:0000259" key="5">
    <source>
        <dbReference type="PROSITE" id="PS50865"/>
    </source>
</evidence>
<evidence type="ECO:0000313" key="7">
    <source>
        <dbReference type="Proteomes" id="UP000436088"/>
    </source>
</evidence>
<dbReference type="SUPFAM" id="SSF144232">
    <property type="entry name" value="HIT/MYND zinc finger-like"/>
    <property type="match status" value="1"/>
</dbReference>
<dbReference type="PANTHER" id="PTHR46758">
    <property type="entry name" value="MYND DOMAIN-CONTAINING"/>
    <property type="match status" value="1"/>
</dbReference>
<proteinExistence type="predicted"/>
<dbReference type="InterPro" id="IPR044508">
    <property type="entry name" value="At5g50450/At1g67340-like"/>
</dbReference>